<dbReference type="RefSeq" id="WP_157542644.1">
    <property type="nucleotide sequence ID" value="NZ_WQLA01000006.1"/>
</dbReference>
<comment type="caution">
    <text evidence="1">The sequence shown here is derived from an EMBL/GenBank/DDBJ whole genome shotgun (WGS) entry which is preliminary data.</text>
</comment>
<dbReference type="AlphaFoldDB" id="A0A6I4IEZ4"/>
<organism evidence="1 2">
    <name type="scientific">Mucilaginibacter aquatilis</name>
    <dbReference type="NCBI Taxonomy" id="1517760"/>
    <lineage>
        <taxon>Bacteria</taxon>
        <taxon>Pseudomonadati</taxon>
        <taxon>Bacteroidota</taxon>
        <taxon>Sphingobacteriia</taxon>
        <taxon>Sphingobacteriales</taxon>
        <taxon>Sphingobacteriaceae</taxon>
        <taxon>Mucilaginibacter</taxon>
    </lineage>
</organism>
<dbReference type="EMBL" id="WQLA01000006">
    <property type="protein sequence ID" value="MVN92318.1"/>
    <property type="molecule type" value="Genomic_DNA"/>
</dbReference>
<evidence type="ECO:0000313" key="2">
    <source>
        <dbReference type="Proteomes" id="UP000434850"/>
    </source>
</evidence>
<keyword evidence="2" id="KW-1185">Reference proteome</keyword>
<reference evidence="1 2" key="1">
    <citation type="submission" date="2019-12" db="EMBL/GenBank/DDBJ databases">
        <title>Mucilaginibacter sp. HME9299 genome sequencing and assembly.</title>
        <authorList>
            <person name="Kang H."/>
            <person name="Kim H."/>
            <person name="Joh K."/>
        </authorList>
    </citation>
    <scope>NUCLEOTIDE SEQUENCE [LARGE SCALE GENOMIC DNA]</scope>
    <source>
        <strain evidence="1 2">HME9299</strain>
    </source>
</reference>
<sequence length="314" mass="35847">MPIIKLSVSERRRLSVFITCFLIATVAWILATLSGTYSFTVKQAITFKNAPQKRAFRALQPDTVEAIMQGTGWQVLFSKVSSSTEPVKVDLHTLEHSNYIALNTQIAQINKVMDARHKIIAFTPDTLYFDFTNRVVKRVPIEPVLNLTYQQQYQQSEKIQLKPAYVTLNGPGNVIEHITSWKTDTLKLDNVNQPINTTLGLQPVKEGNISIYPKSTQLKVPVEEFTEKTLSIPVKLINNVHYYNVKMVPHRVNITFTVPLSRYTELDEDFFEATADFGLWEQGYTVLPVNITRVPAYCRIVKTVPRNINFLVKK</sequence>
<dbReference type="OrthoDB" id="1115707at2"/>
<protein>
    <submittedName>
        <fullName evidence="1">YbbR-like domain-containing protein</fullName>
    </submittedName>
</protein>
<dbReference type="Gene3D" id="2.170.120.30">
    <property type="match status" value="1"/>
</dbReference>
<dbReference type="PANTHER" id="PTHR37804">
    <property type="entry name" value="CDAA REGULATORY PROTEIN CDAR"/>
    <property type="match status" value="1"/>
</dbReference>
<accession>A0A6I4IEZ4</accession>
<dbReference type="InterPro" id="IPR053154">
    <property type="entry name" value="c-di-AMP_regulator"/>
</dbReference>
<evidence type="ECO:0000313" key="1">
    <source>
        <dbReference type="EMBL" id="MVN92318.1"/>
    </source>
</evidence>
<dbReference type="PANTHER" id="PTHR37804:SF1">
    <property type="entry name" value="CDAA REGULATORY PROTEIN CDAR"/>
    <property type="match status" value="1"/>
</dbReference>
<dbReference type="Proteomes" id="UP000434850">
    <property type="component" value="Unassembled WGS sequence"/>
</dbReference>
<name>A0A6I4IEZ4_9SPHI</name>
<proteinExistence type="predicted"/>
<gene>
    <name evidence="1" type="ORF">GO816_14370</name>
</gene>
<dbReference type="Gene3D" id="2.170.120.40">
    <property type="entry name" value="YbbR-like domain"/>
    <property type="match status" value="1"/>
</dbReference>